<sequence length="150" mass="15783">MESGALKHLIRTAAGCALFFGLVAPPLGGVLMFLLMAFGSGEWVGISLLDAGDLLGMAGFIGIFSYALGFLPACLAGAIAGIAHSGIRQLRWFLLLCAVVSAIAPGLLNADQRIFGAIAVLPGMFAGFLWWRRRLRDAPTDEVLHDSPSP</sequence>
<proteinExistence type="predicted"/>
<comment type="caution">
    <text evidence="2">The sequence shown here is derived from an EMBL/GenBank/DDBJ whole genome shotgun (WGS) entry which is preliminary data.</text>
</comment>
<keyword evidence="1" id="KW-1133">Transmembrane helix</keyword>
<organism evidence="2 3">
    <name type="scientific">Serratia ureilytica</name>
    <dbReference type="NCBI Taxonomy" id="300181"/>
    <lineage>
        <taxon>Bacteria</taxon>
        <taxon>Pseudomonadati</taxon>
        <taxon>Pseudomonadota</taxon>
        <taxon>Gammaproteobacteria</taxon>
        <taxon>Enterobacterales</taxon>
        <taxon>Yersiniaceae</taxon>
        <taxon>Serratia</taxon>
    </lineage>
</organism>
<evidence type="ECO:0000313" key="2">
    <source>
        <dbReference type="EMBL" id="TXE33007.1"/>
    </source>
</evidence>
<feature type="transmembrane region" description="Helical" evidence="1">
    <location>
        <begin position="58"/>
        <end position="83"/>
    </location>
</feature>
<feature type="transmembrane region" description="Helical" evidence="1">
    <location>
        <begin position="90"/>
        <end position="108"/>
    </location>
</feature>
<gene>
    <name evidence="2" type="ORF">FOT63_02815</name>
</gene>
<protein>
    <submittedName>
        <fullName evidence="2">Uncharacterized protein</fullName>
    </submittedName>
</protein>
<name>A0A9X9C5Z4_9GAMM</name>
<feature type="transmembrane region" description="Helical" evidence="1">
    <location>
        <begin position="114"/>
        <end position="131"/>
    </location>
</feature>
<dbReference type="Proteomes" id="UP000321307">
    <property type="component" value="Unassembled WGS sequence"/>
</dbReference>
<keyword evidence="1" id="KW-0812">Transmembrane</keyword>
<dbReference type="RefSeq" id="WP_047026313.1">
    <property type="nucleotide sequence ID" value="NZ_CP061077.1"/>
</dbReference>
<evidence type="ECO:0000313" key="3">
    <source>
        <dbReference type="Proteomes" id="UP000321307"/>
    </source>
</evidence>
<accession>A0A9X9C5Z4</accession>
<evidence type="ECO:0000256" key="1">
    <source>
        <dbReference type="SAM" id="Phobius"/>
    </source>
</evidence>
<dbReference type="AlphaFoldDB" id="A0A9X9C5Z4"/>
<dbReference type="EMBL" id="VOUP01000001">
    <property type="protein sequence ID" value="TXE33007.1"/>
    <property type="molecule type" value="Genomic_DNA"/>
</dbReference>
<reference evidence="2 3" key="1">
    <citation type="submission" date="2019-07" db="EMBL/GenBank/DDBJ databases">
        <title>Serratia strains were isolated from fresh produce.</title>
        <authorList>
            <person name="Cho G.-S."/>
            <person name="Stein M."/>
            <person name="Lee W."/>
            <person name="Suh S.H."/>
            <person name="Franz C.M.A.P."/>
        </authorList>
    </citation>
    <scope>NUCLEOTIDE SEQUENCE [LARGE SCALE GENOMIC DNA]</scope>
    <source>
        <strain evidence="2 3">S17</strain>
    </source>
</reference>
<keyword evidence="1" id="KW-0472">Membrane</keyword>
<feature type="transmembrane region" description="Helical" evidence="1">
    <location>
        <begin position="12"/>
        <end position="38"/>
    </location>
</feature>